<dbReference type="GO" id="GO:0005737">
    <property type="term" value="C:cytoplasm"/>
    <property type="evidence" value="ECO:0007669"/>
    <property type="project" value="UniProtKB-SubCell"/>
</dbReference>
<keyword evidence="14" id="KW-1185">Reference proteome</keyword>
<dbReference type="GO" id="GO:0003999">
    <property type="term" value="F:adenine phosphoribosyltransferase activity"/>
    <property type="evidence" value="ECO:0007669"/>
    <property type="project" value="UniProtKB-UniRule"/>
</dbReference>
<dbReference type="NCBIfam" id="NF002634">
    <property type="entry name" value="PRK02304.1-3"/>
    <property type="match status" value="1"/>
</dbReference>
<comment type="caution">
    <text evidence="13">The sequence shown here is derived from an EMBL/GenBank/DDBJ whole genome shotgun (WGS) entry which is preliminary data.</text>
</comment>
<dbReference type="GO" id="GO:0016208">
    <property type="term" value="F:AMP binding"/>
    <property type="evidence" value="ECO:0007669"/>
    <property type="project" value="TreeGrafter"/>
</dbReference>
<dbReference type="InterPro" id="IPR029057">
    <property type="entry name" value="PRTase-like"/>
</dbReference>
<dbReference type="PANTHER" id="PTHR32315:SF3">
    <property type="entry name" value="ADENINE PHOSPHORIBOSYLTRANSFERASE"/>
    <property type="match status" value="1"/>
</dbReference>
<gene>
    <name evidence="11" type="primary">apt</name>
    <name evidence="13" type="ORF">CLV27_0495</name>
</gene>
<evidence type="ECO:0000256" key="4">
    <source>
        <dbReference type="ARBA" id="ARBA00004659"/>
    </source>
</evidence>
<evidence type="ECO:0000256" key="1">
    <source>
        <dbReference type="ARBA" id="ARBA00000868"/>
    </source>
</evidence>
<dbReference type="GO" id="GO:0002055">
    <property type="term" value="F:adenine binding"/>
    <property type="evidence" value="ECO:0007669"/>
    <property type="project" value="TreeGrafter"/>
</dbReference>
<proteinExistence type="inferred from homology"/>
<dbReference type="OrthoDB" id="9803963at2"/>
<reference evidence="13 14" key="1">
    <citation type="submission" date="2019-03" db="EMBL/GenBank/DDBJ databases">
        <title>Genomic Encyclopedia of Archaeal and Bacterial Type Strains, Phase II (KMG-II): from individual species to whole genera.</title>
        <authorList>
            <person name="Goeker M."/>
        </authorList>
    </citation>
    <scope>NUCLEOTIDE SEQUENCE [LARGE SCALE GENOMIC DNA]</scope>
    <source>
        <strain evidence="13 14">DSM 24425</strain>
    </source>
</reference>
<dbReference type="InterPro" id="IPR000836">
    <property type="entry name" value="PRTase_dom"/>
</dbReference>
<evidence type="ECO:0000259" key="12">
    <source>
        <dbReference type="Pfam" id="PF00156"/>
    </source>
</evidence>
<dbReference type="NCBIfam" id="TIGR01090">
    <property type="entry name" value="apt"/>
    <property type="match status" value="1"/>
</dbReference>
<sequence>MGNYVNETDLNLHKEIEELKSLIRDVPDFPKPGIVFKDITPLLHKPWAFQKVIDYIGNRYVGLGIDIVAGIESRGFLLAAALAYKIGAGLAIIRKPGKLPYKTISATYTLEYGEDKIEVHEDAIQEGMKVVLIDDVLATGGTMNAAIDLVERLGGNIISVDFLLELTFLGGRERIQKRGYPVFSLIKF</sequence>
<dbReference type="CDD" id="cd06223">
    <property type="entry name" value="PRTases_typeI"/>
    <property type="match status" value="1"/>
</dbReference>
<dbReference type="GO" id="GO:0006166">
    <property type="term" value="P:purine ribonucleoside salvage"/>
    <property type="evidence" value="ECO:0007669"/>
    <property type="project" value="UniProtKB-UniRule"/>
</dbReference>
<comment type="subcellular location">
    <subcellularLocation>
        <location evidence="3 11">Cytoplasm</location>
    </subcellularLocation>
</comment>
<dbReference type="Gene3D" id="3.40.50.2020">
    <property type="match status" value="1"/>
</dbReference>
<keyword evidence="7 11" id="KW-0963">Cytoplasm</keyword>
<evidence type="ECO:0000256" key="10">
    <source>
        <dbReference type="ARBA" id="ARBA00022726"/>
    </source>
</evidence>
<evidence type="ECO:0000256" key="5">
    <source>
        <dbReference type="ARBA" id="ARBA00008391"/>
    </source>
</evidence>
<evidence type="ECO:0000256" key="7">
    <source>
        <dbReference type="ARBA" id="ARBA00022490"/>
    </source>
</evidence>
<keyword evidence="8 11" id="KW-0328">Glycosyltransferase</keyword>
<dbReference type="SUPFAM" id="SSF53271">
    <property type="entry name" value="PRTase-like"/>
    <property type="match status" value="1"/>
</dbReference>
<evidence type="ECO:0000256" key="11">
    <source>
        <dbReference type="HAMAP-Rule" id="MF_00004"/>
    </source>
</evidence>
<keyword evidence="10 11" id="KW-0660">Purine salvage</keyword>
<keyword evidence="9 11" id="KW-0808">Transferase</keyword>
<dbReference type="UniPathway" id="UPA00588">
    <property type="reaction ID" value="UER00646"/>
</dbReference>
<dbReference type="Proteomes" id="UP000295777">
    <property type="component" value="Unassembled WGS sequence"/>
</dbReference>
<evidence type="ECO:0000313" key="14">
    <source>
        <dbReference type="Proteomes" id="UP000295777"/>
    </source>
</evidence>
<comment type="pathway">
    <text evidence="4 11">Purine metabolism; AMP biosynthesis via salvage pathway; AMP from adenine: step 1/1.</text>
</comment>
<dbReference type="InterPro" id="IPR050054">
    <property type="entry name" value="UPRTase/APRTase"/>
</dbReference>
<comment type="similarity">
    <text evidence="5 11">Belongs to the purine/pyrimidine phosphoribosyltransferase family.</text>
</comment>
<dbReference type="FunFam" id="3.40.50.2020:FF:000021">
    <property type="entry name" value="Adenine phosphoribosyltransferase"/>
    <property type="match status" value="1"/>
</dbReference>
<dbReference type="EMBL" id="SMFV01000001">
    <property type="protein sequence ID" value="TCK06689.1"/>
    <property type="molecule type" value="Genomic_DNA"/>
</dbReference>
<comment type="subunit">
    <text evidence="11">Homodimer.</text>
</comment>
<protein>
    <recommendedName>
        <fullName evidence="6 11">Adenine phosphoribosyltransferase</fullName>
        <shortName evidence="11">APRT</shortName>
        <ecNumber evidence="6 11">2.4.2.7</ecNumber>
    </recommendedName>
</protein>
<feature type="domain" description="Phosphoribosyltransferase" evidence="12">
    <location>
        <begin position="47"/>
        <end position="158"/>
    </location>
</feature>
<dbReference type="NCBIfam" id="NF002636">
    <property type="entry name" value="PRK02304.1-5"/>
    <property type="match status" value="1"/>
</dbReference>
<comment type="catalytic activity">
    <reaction evidence="1 11">
        <text>AMP + diphosphate = 5-phospho-alpha-D-ribose 1-diphosphate + adenine</text>
        <dbReference type="Rhea" id="RHEA:16609"/>
        <dbReference type="ChEBI" id="CHEBI:16708"/>
        <dbReference type="ChEBI" id="CHEBI:33019"/>
        <dbReference type="ChEBI" id="CHEBI:58017"/>
        <dbReference type="ChEBI" id="CHEBI:456215"/>
        <dbReference type="EC" id="2.4.2.7"/>
    </reaction>
</comment>
<accession>A0A4R1GKT5</accession>
<evidence type="ECO:0000256" key="3">
    <source>
        <dbReference type="ARBA" id="ARBA00004496"/>
    </source>
</evidence>
<evidence type="ECO:0000313" key="13">
    <source>
        <dbReference type="EMBL" id="TCK06689.1"/>
    </source>
</evidence>
<evidence type="ECO:0000256" key="2">
    <source>
        <dbReference type="ARBA" id="ARBA00003968"/>
    </source>
</evidence>
<dbReference type="GO" id="GO:0006168">
    <property type="term" value="P:adenine salvage"/>
    <property type="evidence" value="ECO:0007669"/>
    <property type="project" value="InterPro"/>
</dbReference>
<dbReference type="Pfam" id="PF00156">
    <property type="entry name" value="Pribosyltran"/>
    <property type="match status" value="1"/>
</dbReference>
<name>A0A4R1GKT5_9BACT</name>
<dbReference type="InterPro" id="IPR005764">
    <property type="entry name" value="Ade_phspho_trans"/>
</dbReference>
<evidence type="ECO:0000256" key="6">
    <source>
        <dbReference type="ARBA" id="ARBA00011893"/>
    </source>
</evidence>
<comment type="function">
    <text evidence="2 11">Catalyzes a salvage reaction resulting in the formation of AMP, that is energically less costly than de novo synthesis.</text>
</comment>
<evidence type="ECO:0000256" key="8">
    <source>
        <dbReference type="ARBA" id="ARBA00022676"/>
    </source>
</evidence>
<organism evidence="13 14">
    <name type="scientific">Phorcysia thermohydrogeniphila</name>
    <dbReference type="NCBI Taxonomy" id="936138"/>
    <lineage>
        <taxon>Bacteria</taxon>
        <taxon>Pseudomonadati</taxon>
        <taxon>Aquificota</taxon>
        <taxon>Aquificia</taxon>
        <taxon>Desulfurobacteriales</taxon>
        <taxon>Desulfurobacteriaceae</taxon>
        <taxon>Phorcysia</taxon>
    </lineage>
</organism>
<dbReference type="AlphaFoldDB" id="A0A4R1GKT5"/>
<dbReference type="EC" id="2.4.2.7" evidence="6 11"/>
<evidence type="ECO:0000256" key="9">
    <source>
        <dbReference type="ARBA" id="ARBA00022679"/>
    </source>
</evidence>
<dbReference type="HAMAP" id="MF_00004">
    <property type="entry name" value="Aden_phosphoribosyltr"/>
    <property type="match status" value="1"/>
</dbReference>
<dbReference type="PANTHER" id="PTHR32315">
    <property type="entry name" value="ADENINE PHOSPHORIBOSYLTRANSFERASE"/>
    <property type="match status" value="1"/>
</dbReference>
<dbReference type="GO" id="GO:0044209">
    <property type="term" value="P:AMP salvage"/>
    <property type="evidence" value="ECO:0007669"/>
    <property type="project" value="UniProtKB-UniRule"/>
</dbReference>